<protein>
    <submittedName>
        <fullName evidence="1">Uncharacterized protein</fullName>
    </submittedName>
</protein>
<proteinExistence type="predicted"/>
<accession>A0A8J3IX42</accession>
<reference evidence="1" key="1">
    <citation type="submission" date="2020-10" db="EMBL/GenBank/DDBJ databases">
        <title>Taxonomic study of unclassified bacteria belonging to the class Ktedonobacteria.</title>
        <authorList>
            <person name="Yabe S."/>
            <person name="Wang C.M."/>
            <person name="Zheng Y."/>
            <person name="Sakai Y."/>
            <person name="Cavaletti L."/>
            <person name="Monciardini P."/>
            <person name="Donadio S."/>
        </authorList>
    </citation>
    <scope>NUCLEOTIDE SEQUENCE</scope>
    <source>
        <strain evidence="1">ID150040</strain>
    </source>
</reference>
<dbReference type="EMBL" id="BNJK01000002">
    <property type="protein sequence ID" value="GHO98412.1"/>
    <property type="molecule type" value="Genomic_DNA"/>
</dbReference>
<dbReference type="Proteomes" id="UP000597444">
    <property type="component" value="Unassembled WGS sequence"/>
</dbReference>
<evidence type="ECO:0000313" key="2">
    <source>
        <dbReference type="Proteomes" id="UP000597444"/>
    </source>
</evidence>
<dbReference type="RefSeq" id="WP_220209166.1">
    <property type="nucleotide sequence ID" value="NZ_BNJK01000002.1"/>
</dbReference>
<keyword evidence="2" id="KW-1185">Reference proteome</keyword>
<name>A0A8J3IX42_9CHLR</name>
<gene>
    <name evidence="1" type="ORF">KSF_084600</name>
</gene>
<dbReference type="AlphaFoldDB" id="A0A8J3IX42"/>
<evidence type="ECO:0000313" key="1">
    <source>
        <dbReference type="EMBL" id="GHO98412.1"/>
    </source>
</evidence>
<organism evidence="1 2">
    <name type="scientific">Reticulibacter mediterranei</name>
    <dbReference type="NCBI Taxonomy" id="2778369"/>
    <lineage>
        <taxon>Bacteria</taxon>
        <taxon>Bacillati</taxon>
        <taxon>Chloroflexota</taxon>
        <taxon>Ktedonobacteria</taxon>
        <taxon>Ktedonobacterales</taxon>
        <taxon>Reticulibacteraceae</taxon>
        <taxon>Reticulibacter</taxon>
    </lineage>
</organism>
<comment type="caution">
    <text evidence="1">The sequence shown here is derived from an EMBL/GenBank/DDBJ whole genome shotgun (WGS) entry which is preliminary data.</text>
</comment>
<sequence>MLDALELAFSRFNGNSVAPIGTYFNARTFAYYQQASDGTLPQAGTWMFVSTNATMTATQLATAINGVLGSSYTAGNFHSYSAGSDAIPYPGQMSDDA</sequence>